<evidence type="ECO:0000313" key="1">
    <source>
        <dbReference type="EMBL" id="KAJ8423577.1"/>
    </source>
</evidence>
<protein>
    <submittedName>
        <fullName evidence="1">Uncharacterized protein</fullName>
    </submittedName>
</protein>
<reference evidence="1" key="1">
    <citation type="submission" date="2022-04" db="EMBL/GenBank/DDBJ databases">
        <title>Carnegiea gigantea Genome sequencing and assembly v2.</title>
        <authorList>
            <person name="Copetti D."/>
            <person name="Sanderson M.J."/>
            <person name="Burquez A."/>
            <person name="Wojciechowski M.F."/>
        </authorList>
    </citation>
    <scope>NUCLEOTIDE SEQUENCE</scope>
    <source>
        <strain evidence="1">SGP5-SGP5p</strain>
        <tissue evidence="1">Aerial part</tissue>
    </source>
</reference>
<dbReference type="SUPFAM" id="SSF56219">
    <property type="entry name" value="DNase I-like"/>
    <property type="match status" value="1"/>
</dbReference>
<dbReference type="PANTHER" id="PTHR33710:SF71">
    <property type="entry name" value="ENDONUCLEASE_EXONUCLEASE_PHOSPHATASE DOMAIN-CONTAINING PROTEIN"/>
    <property type="match status" value="1"/>
</dbReference>
<dbReference type="Proteomes" id="UP001153076">
    <property type="component" value="Unassembled WGS sequence"/>
</dbReference>
<organism evidence="1 2">
    <name type="scientific">Carnegiea gigantea</name>
    <dbReference type="NCBI Taxonomy" id="171969"/>
    <lineage>
        <taxon>Eukaryota</taxon>
        <taxon>Viridiplantae</taxon>
        <taxon>Streptophyta</taxon>
        <taxon>Embryophyta</taxon>
        <taxon>Tracheophyta</taxon>
        <taxon>Spermatophyta</taxon>
        <taxon>Magnoliopsida</taxon>
        <taxon>eudicotyledons</taxon>
        <taxon>Gunneridae</taxon>
        <taxon>Pentapetalae</taxon>
        <taxon>Caryophyllales</taxon>
        <taxon>Cactineae</taxon>
        <taxon>Cactaceae</taxon>
        <taxon>Cactoideae</taxon>
        <taxon>Echinocereeae</taxon>
        <taxon>Carnegiea</taxon>
    </lineage>
</organism>
<evidence type="ECO:0000313" key="2">
    <source>
        <dbReference type="Proteomes" id="UP001153076"/>
    </source>
</evidence>
<dbReference type="EMBL" id="JAKOGI010001936">
    <property type="protein sequence ID" value="KAJ8423577.1"/>
    <property type="molecule type" value="Genomic_DNA"/>
</dbReference>
<name>A0A9Q1GLR5_9CARY</name>
<accession>A0A9Q1GLR5</accession>
<dbReference type="PANTHER" id="PTHR33710">
    <property type="entry name" value="BNAC02G09200D PROTEIN"/>
    <property type="match status" value="1"/>
</dbReference>
<dbReference type="AlphaFoldDB" id="A0A9Q1GLR5"/>
<comment type="caution">
    <text evidence="1">The sequence shown here is derived from an EMBL/GenBank/DDBJ whole genome shotgun (WGS) entry which is preliminary data.</text>
</comment>
<proteinExistence type="predicted"/>
<dbReference type="Gene3D" id="3.60.10.10">
    <property type="entry name" value="Endonuclease/exonuclease/phosphatase"/>
    <property type="match status" value="1"/>
</dbReference>
<gene>
    <name evidence="1" type="ORF">Cgig2_002906</name>
</gene>
<dbReference type="InterPro" id="IPR036691">
    <property type="entry name" value="Endo/exonu/phosph_ase_sf"/>
</dbReference>
<keyword evidence="2" id="KW-1185">Reference proteome</keyword>
<sequence>MKVMMRAAEFCYGCSRLGHTLSIYDEAKEVDEHSNLPYGDWHHGSPIKPIAQYRGTKIGEEMPLSCLSSNKLKQKLLFKAPLDSQPPSSSLSLGKGTTASDNMMAHKNGALLVYTANPDSQHKTKTCDLISNLHGCYDLPWLLGGDINEIFYNFEKKGGLEKLQAILDHFRDTFSAYNLHDLGYVGYEFTWWNKWDGAQSWSLLLPEAKVFHINAKISNHLPIHLRLKGGRQETSKRSTKRSFKFENMWALHEGYGEVLNELGTTREHYPQPLTWNEASKDVPQTFQLRTLWNSGMSSVGFVILNYPSKAHVTFNNGMIFSPKLAFFDGKRISFGSNDPGLISYEHGDPK</sequence>